<dbReference type="SUPFAM" id="SSF49879">
    <property type="entry name" value="SMAD/FHA domain"/>
    <property type="match status" value="1"/>
</dbReference>
<reference evidence="3 4" key="1">
    <citation type="submission" date="2020-02" db="EMBL/GenBank/DDBJ databases">
        <title>Acidophilic actinobacteria isolated from forest soil.</title>
        <authorList>
            <person name="Golinska P."/>
        </authorList>
    </citation>
    <scope>NUCLEOTIDE SEQUENCE [LARGE SCALE GENOMIC DNA]</scope>
    <source>
        <strain evidence="3 4">NL8</strain>
    </source>
</reference>
<dbReference type="InterPro" id="IPR000253">
    <property type="entry name" value="FHA_dom"/>
</dbReference>
<dbReference type="RefSeq" id="WP_212008705.1">
    <property type="nucleotide sequence ID" value="NZ_JAAFYZ010000022.1"/>
</dbReference>
<keyword evidence="1" id="KW-0597">Phosphoprotein</keyword>
<evidence type="ECO:0000256" key="1">
    <source>
        <dbReference type="ARBA" id="ARBA00022553"/>
    </source>
</evidence>
<sequence>MTSLIIQLPDRLLELEREQEVSFGRGGRGGAVDVRFDDPAVSRLAGRIRAVQDYWTISNLSSRATYIVENPEGGGEFLKVAPGRLNMPVPFEISRLVVPGRDGQMSVTVFAPEHVYVTDATHHGALTTQVAFVLNESSKYFLVLVALCEPRLRDGASVMLPSVPQIVERLRHLESCRDLTRSAVNFHIDYLARTKLRVRDAVAESGEEKADWQRAALVSTALRFNLVREEHLGLLPSRVPRSGAAPTEIAHPQMIETIAPRKRR</sequence>
<feature type="domain" description="FHA" evidence="2">
    <location>
        <begin position="21"/>
        <end position="67"/>
    </location>
</feature>
<name>A0ABS5KM48_9ACTN</name>
<dbReference type="EMBL" id="JAAFYZ010000022">
    <property type="protein sequence ID" value="MBS2547103.1"/>
    <property type="molecule type" value="Genomic_DNA"/>
</dbReference>
<proteinExistence type="predicted"/>
<dbReference type="InterPro" id="IPR008984">
    <property type="entry name" value="SMAD_FHA_dom_sf"/>
</dbReference>
<evidence type="ECO:0000313" key="3">
    <source>
        <dbReference type="EMBL" id="MBS2547103.1"/>
    </source>
</evidence>
<keyword evidence="4" id="KW-1185">Reference proteome</keyword>
<gene>
    <name evidence="3" type="ORF">KGQ19_09490</name>
</gene>
<evidence type="ECO:0000313" key="4">
    <source>
        <dbReference type="Proteomes" id="UP000730482"/>
    </source>
</evidence>
<dbReference type="PROSITE" id="PS50006">
    <property type="entry name" value="FHA_DOMAIN"/>
    <property type="match status" value="1"/>
</dbReference>
<dbReference type="Proteomes" id="UP000730482">
    <property type="component" value="Unassembled WGS sequence"/>
</dbReference>
<evidence type="ECO:0000259" key="2">
    <source>
        <dbReference type="PROSITE" id="PS50006"/>
    </source>
</evidence>
<organism evidence="3 4">
    <name type="scientific">Catenulispora pinistramenti</name>
    <dbReference type="NCBI Taxonomy" id="2705254"/>
    <lineage>
        <taxon>Bacteria</taxon>
        <taxon>Bacillati</taxon>
        <taxon>Actinomycetota</taxon>
        <taxon>Actinomycetes</taxon>
        <taxon>Catenulisporales</taxon>
        <taxon>Catenulisporaceae</taxon>
        <taxon>Catenulispora</taxon>
    </lineage>
</organism>
<accession>A0ABS5KM48</accession>
<protein>
    <submittedName>
        <fullName evidence="3">FHA domain-containing protein</fullName>
    </submittedName>
</protein>
<comment type="caution">
    <text evidence="3">The sequence shown here is derived from an EMBL/GenBank/DDBJ whole genome shotgun (WGS) entry which is preliminary data.</text>
</comment>